<dbReference type="CDD" id="cd00087">
    <property type="entry name" value="FReD"/>
    <property type="match status" value="1"/>
</dbReference>
<evidence type="ECO:0000259" key="2">
    <source>
        <dbReference type="PROSITE" id="PS51406"/>
    </source>
</evidence>
<dbReference type="InterPro" id="IPR014716">
    <property type="entry name" value="Fibrinogen_a/b/g_C_1"/>
</dbReference>
<keyword evidence="1" id="KW-1015">Disulfide bond</keyword>
<organism evidence="3 4">
    <name type="scientific">Mytilus edulis</name>
    <name type="common">Blue mussel</name>
    <dbReference type="NCBI Taxonomy" id="6550"/>
    <lineage>
        <taxon>Eukaryota</taxon>
        <taxon>Metazoa</taxon>
        <taxon>Spiralia</taxon>
        <taxon>Lophotrochozoa</taxon>
        <taxon>Mollusca</taxon>
        <taxon>Bivalvia</taxon>
        <taxon>Autobranchia</taxon>
        <taxon>Pteriomorphia</taxon>
        <taxon>Mytilida</taxon>
        <taxon>Mytiloidea</taxon>
        <taxon>Mytilidae</taxon>
        <taxon>Mytilinae</taxon>
        <taxon>Mytilus</taxon>
    </lineage>
</organism>
<dbReference type="Pfam" id="PF00147">
    <property type="entry name" value="Fibrinogen_C"/>
    <property type="match status" value="1"/>
</dbReference>
<accession>A0A8S3SYV1</accession>
<dbReference type="EMBL" id="CAJPWZ010001788">
    <property type="protein sequence ID" value="CAG2223462.1"/>
    <property type="molecule type" value="Genomic_DNA"/>
</dbReference>
<feature type="domain" description="Fibrinogen C-terminal" evidence="2">
    <location>
        <begin position="85"/>
        <end position="298"/>
    </location>
</feature>
<protein>
    <recommendedName>
        <fullName evidence="2">Fibrinogen C-terminal domain-containing protein</fullName>
    </recommendedName>
</protein>
<dbReference type="InterPro" id="IPR050373">
    <property type="entry name" value="Fibrinogen_C-term_domain"/>
</dbReference>
<evidence type="ECO:0000313" key="4">
    <source>
        <dbReference type="Proteomes" id="UP000683360"/>
    </source>
</evidence>
<dbReference type="InterPro" id="IPR020837">
    <property type="entry name" value="Fibrinogen_CS"/>
</dbReference>
<dbReference type="InterPro" id="IPR002181">
    <property type="entry name" value="Fibrinogen_a/b/g_C_dom"/>
</dbReference>
<evidence type="ECO:0000256" key="1">
    <source>
        <dbReference type="ARBA" id="ARBA00023157"/>
    </source>
</evidence>
<comment type="caution">
    <text evidence="3">The sequence shown here is derived from an EMBL/GenBank/DDBJ whole genome shotgun (WGS) entry which is preliminary data.</text>
</comment>
<reference evidence="3" key="1">
    <citation type="submission" date="2021-03" db="EMBL/GenBank/DDBJ databases">
        <authorList>
            <person name="Bekaert M."/>
        </authorList>
    </citation>
    <scope>NUCLEOTIDE SEQUENCE</scope>
</reference>
<dbReference type="Gene3D" id="3.90.215.10">
    <property type="entry name" value="Gamma Fibrinogen, chain A, domain 1"/>
    <property type="match status" value="1"/>
</dbReference>
<proteinExistence type="predicted"/>
<dbReference type="InterPro" id="IPR036056">
    <property type="entry name" value="Fibrinogen-like_C"/>
</dbReference>
<dbReference type="PANTHER" id="PTHR19143:SF458">
    <property type="entry name" value="FIBRINOGEN C-TERMINAL DOMAIN-CONTAINING PROTEIN-RELATED"/>
    <property type="match status" value="1"/>
</dbReference>
<dbReference type="PROSITE" id="PS00514">
    <property type="entry name" value="FIBRINOGEN_C_1"/>
    <property type="match status" value="1"/>
</dbReference>
<dbReference type="SUPFAM" id="SSF56496">
    <property type="entry name" value="Fibrinogen C-terminal domain-like"/>
    <property type="match status" value="1"/>
</dbReference>
<dbReference type="AlphaFoldDB" id="A0A8S3SYV1"/>
<gene>
    <name evidence="3" type="ORF">MEDL_36728</name>
</gene>
<dbReference type="SMART" id="SM00186">
    <property type="entry name" value="FBG"/>
    <property type="match status" value="1"/>
</dbReference>
<dbReference type="NCBIfam" id="NF040941">
    <property type="entry name" value="GGGWT_bact"/>
    <property type="match status" value="1"/>
</dbReference>
<dbReference type="Proteomes" id="UP000683360">
    <property type="component" value="Unassembled WGS sequence"/>
</dbReference>
<keyword evidence="4" id="KW-1185">Reference proteome</keyword>
<dbReference type="PROSITE" id="PS51406">
    <property type="entry name" value="FIBRINOGEN_C_2"/>
    <property type="match status" value="1"/>
</dbReference>
<dbReference type="OrthoDB" id="6273946at2759"/>
<dbReference type="GO" id="GO:0005615">
    <property type="term" value="C:extracellular space"/>
    <property type="evidence" value="ECO:0007669"/>
    <property type="project" value="TreeGrafter"/>
</dbReference>
<dbReference type="PANTHER" id="PTHR19143">
    <property type="entry name" value="FIBRINOGEN/TENASCIN/ANGIOPOEITIN"/>
    <property type="match status" value="1"/>
</dbReference>
<name>A0A8S3SYV1_MYTED</name>
<dbReference type="FunFam" id="3.90.215.10:FF:000001">
    <property type="entry name" value="Tenascin isoform 1"/>
    <property type="match status" value="1"/>
</dbReference>
<sequence>MSKLKYSSSKIQLKVIDQKVFKIVRSKDEDTVYAIPINRQGMVITIANADRNLLTSTSESGVCFYGKTAERVLSILATGRYRSLLPSENKIQDCSDLHRKHDKSGVYKIFPAGGAGFKAYCDMKTDGGRWTVFQRRQDGKVDFYRGWEEYAKGFGNLRTEFWLGNDKLHKLTSNGHYELRVDLEDFNGDKAFAKYSTFYIGDKSTNYRLTVKGYSGTAGDSLKHHNNQAFSTKDKDHDSHSSMDCAEVYKGAWWYKDCHHSNLNGLYIGNKKDNKGMRWAHWKASQSMKTTSMMIRRV</sequence>
<evidence type="ECO:0000313" key="3">
    <source>
        <dbReference type="EMBL" id="CAG2223462.1"/>
    </source>
</evidence>